<accession>A0A6C0D839</accession>
<sequence length="131" mass="15311">MARSTKSHVSEVYEKFMTPIHIVLYFVFAIPVIFVAQIPNEYKKYGSNILIRVLLFGLIVLINNYISYIHALMFAMFVVLYVSFAPGIKESFEDLRIVARKERRWFDEQVIGENPRLMETEKVRTEAVQSS</sequence>
<proteinExistence type="predicted"/>
<evidence type="ECO:0000313" key="2">
    <source>
        <dbReference type="EMBL" id="QHT12314.1"/>
    </source>
</evidence>
<dbReference type="AlphaFoldDB" id="A0A6C0D839"/>
<reference evidence="2" key="1">
    <citation type="journal article" date="2020" name="Nature">
        <title>Giant virus diversity and host interactions through global metagenomics.</title>
        <authorList>
            <person name="Schulz F."/>
            <person name="Roux S."/>
            <person name="Paez-Espino D."/>
            <person name="Jungbluth S."/>
            <person name="Walsh D.A."/>
            <person name="Denef V.J."/>
            <person name="McMahon K.D."/>
            <person name="Konstantinidis K.T."/>
            <person name="Eloe-Fadrosh E.A."/>
            <person name="Kyrpides N.C."/>
            <person name="Woyke T."/>
        </authorList>
    </citation>
    <scope>NUCLEOTIDE SEQUENCE</scope>
    <source>
        <strain evidence="2">GVMAG-M-3300023174-129</strain>
    </source>
</reference>
<evidence type="ECO:0000256" key="1">
    <source>
        <dbReference type="SAM" id="Phobius"/>
    </source>
</evidence>
<feature type="transmembrane region" description="Helical" evidence="1">
    <location>
        <begin position="45"/>
        <end position="62"/>
    </location>
</feature>
<dbReference type="EMBL" id="MN739543">
    <property type="protein sequence ID" value="QHT12314.1"/>
    <property type="molecule type" value="Genomic_DNA"/>
</dbReference>
<name>A0A6C0D839_9ZZZZ</name>
<organism evidence="2">
    <name type="scientific">viral metagenome</name>
    <dbReference type="NCBI Taxonomy" id="1070528"/>
    <lineage>
        <taxon>unclassified sequences</taxon>
        <taxon>metagenomes</taxon>
        <taxon>organismal metagenomes</taxon>
    </lineage>
</organism>
<keyword evidence="1" id="KW-0812">Transmembrane</keyword>
<keyword evidence="1" id="KW-1133">Transmembrane helix</keyword>
<keyword evidence="1" id="KW-0472">Membrane</keyword>
<feature type="transmembrane region" description="Helical" evidence="1">
    <location>
        <begin position="20"/>
        <end position="38"/>
    </location>
</feature>
<protein>
    <submittedName>
        <fullName evidence="2">Uncharacterized protein</fullName>
    </submittedName>
</protein>